<reference evidence="2" key="1">
    <citation type="submission" date="2023-06" db="EMBL/GenBank/DDBJ databases">
        <title>Genome-scale phylogeny and comparative genomics of the fungal order Sordariales.</title>
        <authorList>
            <consortium name="Lawrence Berkeley National Laboratory"/>
            <person name="Hensen N."/>
            <person name="Bonometti L."/>
            <person name="Westerberg I."/>
            <person name="Brannstrom I.O."/>
            <person name="Guillou S."/>
            <person name="Cros-Aarteil S."/>
            <person name="Calhoun S."/>
            <person name="Haridas S."/>
            <person name="Kuo A."/>
            <person name="Mondo S."/>
            <person name="Pangilinan J."/>
            <person name="Riley R."/>
            <person name="Labutti K."/>
            <person name="Andreopoulos B."/>
            <person name="Lipzen A."/>
            <person name="Chen C."/>
            <person name="Yanf M."/>
            <person name="Daum C."/>
            <person name="Ng V."/>
            <person name="Clum A."/>
            <person name="Steindorff A."/>
            <person name="Ohm R."/>
            <person name="Martin F."/>
            <person name="Silar P."/>
            <person name="Natvig D."/>
            <person name="Lalanne C."/>
            <person name="Gautier V."/>
            <person name="Ament-Velasquez S.L."/>
            <person name="Kruys A."/>
            <person name="Hutchinson M.I."/>
            <person name="Powell A.J."/>
            <person name="Barry K."/>
            <person name="Miller A.N."/>
            <person name="Grigoriev I.V."/>
            <person name="Debuchy R."/>
            <person name="Gladieux P."/>
            <person name="Thoren M.H."/>
            <person name="Johannesson H."/>
        </authorList>
    </citation>
    <scope>NUCLEOTIDE SEQUENCE</scope>
    <source>
        <strain evidence="2">CBS 606.72</strain>
    </source>
</reference>
<organism evidence="2 3">
    <name type="scientific">Immersiella caudata</name>
    <dbReference type="NCBI Taxonomy" id="314043"/>
    <lineage>
        <taxon>Eukaryota</taxon>
        <taxon>Fungi</taxon>
        <taxon>Dikarya</taxon>
        <taxon>Ascomycota</taxon>
        <taxon>Pezizomycotina</taxon>
        <taxon>Sordariomycetes</taxon>
        <taxon>Sordariomycetidae</taxon>
        <taxon>Sordariales</taxon>
        <taxon>Lasiosphaeriaceae</taxon>
        <taxon>Immersiella</taxon>
    </lineage>
</organism>
<proteinExistence type="predicted"/>
<accession>A0AA39X625</accession>
<dbReference type="Proteomes" id="UP001175000">
    <property type="component" value="Unassembled WGS sequence"/>
</dbReference>
<evidence type="ECO:0000313" key="2">
    <source>
        <dbReference type="EMBL" id="KAK0627973.1"/>
    </source>
</evidence>
<dbReference type="EMBL" id="JAULSU010000002">
    <property type="protein sequence ID" value="KAK0627973.1"/>
    <property type="molecule type" value="Genomic_DNA"/>
</dbReference>
<evidence type="ECO:0000256" key="1">
    <source>
        <dbReference type="SAM" id="MobiDB-lite"/>
    </source>
</evidence>
<feature type="region of interest" description="Disordered" evidence="1">
    <location>
        <begin position="108"/>
        <end position="130"/>
    </location>
</feature>
<keyword evidence="3" id="KW-1185">Reference proteome</keyword>
<gene>
    <name evidence="2" type="ORF">B0T14DRAFT_146679</name>
</gene>
<dbReference type="AlphaFoldDB" id="A0AA39X625"/>
<protein>
    <submittedName>
        <fullName evidence="2">Uncharacterized protein</fullName>
    </submittedName>
</protein>
<comment type="caution">
    <text evidence="2">The sequence shown here is derived from an EMBL/GenBank/DDBJ whole genome shotgun (WGS) entry which is preliminary data.</text>
</comment>
<feature type="non-terminal residue" evidence="2">
    <location>
        <position position="1"/>
    </location>
</feature>
<evidence type="ECO:0000313" key="3">
    <source>
        <dbReference type="Proteomes" id="UP001175000"/>
    </source>
</evidence>
<name>A0AA39X625_9PEZI</name>
<sequence length="160" mass="17660">PSFLAKPNPTHQDNEVALPIQRFSIKLIKLRREFSRCLRPSLSSKRPLRACAVLPARPQSSSLNEIVQTANSLDEVYQAFTSRASPTPGSESRHSLRRESAAEINRYTLGPMSKGPRPHLLRPSPTVRTPPPGLTPHDLLWSGPALDLAHTILSILTPHA</sequence>